<dbReference type="InterPro" id="IPR013819">
    <property type="entry name" value="LipOase_C"/>
</dbReference>
<keyword evidence="6" id="KW-0276">Fatty acid metabolism</keyword>
<accession>A0A7J7N6X9</accession>
<keyword evidence="9 13" id="KW-0408">Iron</keyword>
<keyword evidence="10" id="KW-0443">Lipid metabolism</keyword>
<dbReference type="Pfam" id="PF01477">
    <property type="entry name" value="PLAT"/>
    <property type="match status" value="1"/>
</dbReference>
<dbReference type="GO" id="GO:0046872">
    <property type="term" value="F:metal ion binding"/>
    <property type="evidence" value="ECO:0007669"/>
    <property type="project" value="UniProtKB-UniRule"/>
</dbReference>
<evidence type="ECO:0000256" key="13">
    <source>
        <dbReference type="RuleBase" id="RU003974"/>
    </source>
</evidence>
<dbReference type="FunFam" id="4.10.372.10:FF:000001">
    <property type="entry name" value="Lipoxygenase"/>
    <property type="match status" value="1"/>
</dbReference>
<dbReference type="Proteomes" id="UP000541444">
    <property type="component" value="Unassembled WGS sequence"/>
</dbReference>
<comment type="pathway">
    <text evidence="14">Lipid metabolism; oxylipin biosynthesis.</text>
</comment>
<comment type="similarity">
    <text evidence="2 13">Belongs to the lipoxygenase family.</text>
</comment>
<proteinExistence type="inferred from homology"/>
<dbReference type="InterPro" id="IPR000907">
    <property type="entry name" value="LipOase"/>
</dbReference>
<organism evidence="17 18">
    <name type="scientific">Kingdonia uniflora</name>
    <dbReference type="NCBI Taxonomy" id="39325"/>
    <lineage>
        <taxon>Eukaryota</taxon>
        <taxon>Viridiplantae</taxon>
        <taxon>Streptophyta</taxon>
        <taxon>Embryophyta</taxon>
        <taxon>Tracheophyta</taxon>
        <taxon>Spermatophyta</taxon>
        <taxon>Magnoliopsida</taxon>
        <taxon>Ranunculales</taxon>
        <taxon>Circaeasteraceae</taxon>
        <taxon>Kingdonia</taxon>
    </lineage>
</organism>
<dbReference type="Gene3D" id="3.10.450.60">
    <property type="match status" value="1"/>
</dbReference>
<evidence type="ECO:0000256" key="11">
    <source>
        <dbReference type="ARBA" id="ARBA00023160"/>
    </source>
</evidence>
<dbReference type="InterPro" id="IPR001246">
    <property type="entry name" value="LipOase_plant"/>
</dbReference>
<evidence type="ECO:0000256" key="6">
    <source>
        <dbReference type="ARBA" id="ARBA00022832"/>
    </source>
</evidence>
<keyword evidence="11 14" id="KW-0275">Fatty acid biosynthesis</keyword>
<dbReference type="EMBL" id="JACGCM010001011">
    <property type="protein sequence ID" value="KAF6162784.1"/>
    <property type="molecule type" value="Genomic_DNA"/>
</dbReference>
<dbReference type="PROSITE" id="PS51393">
    <property type="entry name" value="LIPOXYGENASE_3"/>
    <property type="match status" value="1"/>
</dbReference>
<protein>
    <recommendedName>
        <fullName evidence="14">Lipoxygenase</fullName>
        <ecNumber evidence="14">1.13.11.-</ecNumber>
    </recommendedName>
</protein>
<dbReference type="GO" id="GO:0034440">
    <property type="term" value="P:lipid oxidation"/>
    <property type="evidence" value="ECO:0007669"/>
    <property type="project" value="InterPro"/>
</dbReference>
<feature type="domain" description="Lipoxygenase" evidence="16">
    <location>
        <begin position="183"/>
        <end position="884"/>
    </location>
</feature>
<evidence type="ECO:0000259" key="16">
    <source>
        <dbReference type="PROSITE" id="PS51393"/>
    </source>
</evidence>
<evidence type="ECO:0000256" key="7">
    <source>
        <dbReference type="ARBA" id="ARBA00022964"/>
    </source>
</evidence>
<evidence type="ECO:0000256" key="4">
    <source>
        <dbReference type="ARBA" id="ARBA00022723"/>
    </source>
</evidence>
<dbReference type="PRINTS" id="PR00087">
    <property type="entry name" value="LIPOXYGENASE"/>
</dbReference>
<dbReference type="GO" id="GO:0031408">
    <property type="term" value="P:oxylipin biosynthetic process"/>
    <property type="evidence" value="ECO:0007669"/>
    <property type="project" value="UniProtKB-UniRule"/>
</dbReference>
<dbReference type="OrthoDB" id="407298at2759"/>
<comment type="function">
    <text evidence="14">Plant lipoxygenase may be involved in a number of diverse aspects of plant physiology including growth and development, pest resistance, and senescence or responses to wounding.</text>
</comment>
<dbReference type="CDD" id="cd01751">
    <property type="entry name" value="PLAT_LH2"/>
    <property type="match status" value="1"/>
</dbReference>
<evidence type="ECO:0000256" key="5">
    <source>
        <dbReference type="ARBA" id="ARBA00022767"/>
    </source>
</evidence>
<dbReference type="SMART" id="SM00308">
    <property type="entry name" value="LH2"/>
    <property type="match status" value="1"/>
</dbReference>
<dbReference type="InterPro" id="IPR042057">
    <property type="entry name" value="Lipoxy_PLAT/LH2"/>
</dbReference>
<keyword evidence="3 14" id="KW-0444">Lipid biosynthesis</keyword>
<dbReference type="InterPro" id="IPR036392">
    <property type="entry name" value="PLAT/LH2_dom_sf"/>
</dbReference>
<dbReference type="UniPathway" id="UPA00382"/>
<dbReference type="Pfam" id="PF00305">
    <property type="entry name" value="Lipoxygenase"/>
    <property type="match status" value="1"/>
</dbReference>
<comment type="caution">
    <text evidence="12">Lacks conserved residue(s) required for the propagation of feature annotation.</text>
</comment>
<evidence type="ECO:0000256" key="14">
    <source>
        <dbReference type="RuleBase" id="RU003975"/>
    </source>
</evidence>
<dbReference type="SUPFAM" id="SSF48484">
    <property type="entry name" value="Lipoxigenase"/>
    <property type="match status" value="1"/>
</dbReference>
<dbReference type="Gene3D" id="2.60.60.20">
    <property type="entry name" value="PLAT/LH2 domain"/>
    <property type="match status" value="1"/>
</dbReference>
<evidence type="ECO:0000256" key="2">
    <source>
        <dbReference type="ARBA" id="ARBA00009419"/>
    </source>
</evidence>
<dbReference type="InterPro" id="IPR020834">
    <property type="entry name" value="LipOase_CS"/>
</dbReference>
<dbReference type="FunFam" id="4.10.375.10:FF:000001">
    <property type="entry name" value="Lipoxygenase"/>
    <property type="match status" value="1"/>
</dbReference>
<dbReference type="PROSITE" id="PS00081">
    <property type="entry name" value="LIPOXYGENASE_2"/>
    <property type="match status" value="1"/>
</dbReference>
<dbReference type="Gene3D" id="4.10.375.10">
    <property type="entry name" value="Lipoxygenase-1, Domain 2"/>
    <property type="match status" value="1"/>
</dbReference>
<dbReference type="InterPro" id="IPR027433">
    <property type="entry name" value="Lipoxygenase_dom_3"/>
</dbReference>
<dbReference type="PRINTS" id="PR00468">
    <property type="entry name" value="PLTLPOXGNASE"/>
</dbReference>
<evidence type="ECO:0000256" key="12">
    <source>
        <dbReference type="PROSITE-ProRule" id="PRU00152"/>
    </source>
</evidence>
<keyword evidence="7 13" id="KW-0223">Dioxygenase</keyword>
<dbReference type="GO" id="GO:0006633">
    <property type="term" value="P:fatty acid biosynthetic process"/>
    <property type="evidence" value="ECO:0007669"/>
    <property type="project" value="UniProtKB-KW"/>
</dbReference>
<dbReference type="PROSITE" id="PS50095">
    <property type="entry name" value="PLAT"/>
    <property type="match status" value="1"/>
</dbReference>
<evidence type="ECO:0000256" key="9">
    <source>
        <dbReference type="ARBA" id="ARBA00023004"/>
    </source>
</evidence>
<dbReference type="AlphaFoldDB" id="A0A7J7N6X9"/>
<dbReference type="Gene3D" id="1.20.245.10">
    <property type="entry name" value="Lipoxygenase-1, Domain 5"/>
    <property type="match status" value="1"/>
</dbReference>
<dbReference type="InterPro" id="IPR001024">
    <property type="entry name" value="PLAT/LH2_dom"/>
</dbReference>
<comment type="caution">
    <text evidence="17">The sequence shown here is derived from an EMBL/GenBank/DDBJ whole genome shotgun (WGS) entry which is preliminary data.</text>
</comment>
<dbReference type="SUPFAM" id="SSF49723">
    <property type="entry name" value="Lipase/lipooxygenase domain (PLAT/LH2 domain)"/>
    <property type="match status" value="1"/>
</dbReference>
<dbReference type="GO" id="GO:0016702">
    <property type="term" value="F:oxidoreductase activity, acting on single donors with incorporation of molecular oxygen, incorporation of two atoms of oxygen"/>
    <property type="evidence" value="ECO:0007669"/>
    <property type="project" value="InterPro"/>
</dbReference>
<keyword evidence="8 13" id="KW-0560">Oxidoreductase</keyword>
<evidence type="ECO:0000313" key="17">
    <source>
        <dbReference type="EMBL" id="KAF6162784.1"/>
    </source>
</evidence>
<dbReference type="InterPro" id="IPR036226">
    <property type="entry name" value="LipOase_C_sf"/>
</dbReference>
<evidence type="ECO:0000259" key="15">
    <source>
        <dbReference type="PROSITE" id="PS50095"/>
    </source>
</evidence>
<keyword evidence="18" id="KW-1185">Reference proteome</keyword>
<evidence type="ECO:0000313" key="18">
    <source>
        <dbReference type="Proteomes" id="UP000541444"/>
    </source>
</evidence>
<dbReference type="PANTHER" id="PTHR11771">
    <property type="entry name" value="LIPOXYGENASE"/>
    <property type="match status" value="1"/>
</dbReference>
<dbReference type="InterPro" id="IPR020833">
    <property type="entry name" value="LipOase_Fe_BS"/>
</dbReference>
<name>A0A7J7N6X9_9MAGN</name>
<dbReference type="PROSITE" id="PS00711">
    <property type="entry name" value="LIPOXYGENASE_1"/>
    <property type="match status" value="1"/>
</dbReference>
<dbReference type="Gene3D" id="4.10.372.10">
    <property type="entry name" value="Lipoxygenase-1, Domain 3"/>
    <property type="match status" value="1"/>
</dbReference>
<feature type="domain" description="PLAT" evidence="15">
    <location>
        <begin position="55"/>
        <end position="180"/>
    </location>
</feature>
<evidence type="ECO:0000256" key="3">
    <source>
        <dbReference type="ARBA" id="ARBA00022516"/>
    </source>
</evidence>
<keyword evidence="4 13" id="KW-0479">Metal-binding</keyword>
<evidence type="ECO:0000256" key="1">
    <source>
        <dbReference type="ARBA" id="ARBA00001962"/>
    </source>
</evidence>
<evidence type="ECO:0000256" key="10">
    <source>
        <dbReference type="ARBA" id="ARBA00023098"/>
    </source>
</evidence>
<dbReference type="FunFam" id="1.20.245.10:FF:000002">
    <property type="entry name" value="Lipoxygenase"/>
    <property type="match status" value="1"/>
</dbReference>
<dbReference type="EC" id="1.13.11.-" evidence="14"/>
<reference evidence="17 18" key="1">
    <citation type="journal article" date="2020" name="IScience">
        <title>Genome Sequencing of the Endangered Kingdonia uniflora (Circaeasteraceae, Ranunculales) Reveals Potential Mechanisms of Evolutionary Specialization.</title>
        <authorList>
            <person name="Sun Y."/>
            <person name="Deng T."/>
            <person name="Zhang A."/>
            <person name="Moore M.J."/>
            <person name="Landis J.B."/>
            <person name="Lin N."/>
            <person name="Zhang H."/>
            <person name="Zhang X."/>
            <person name="Huang J."/>
            <person name="Zhang X."/>
            <person name="Sun H."/>
            <person name="Wang H."/>
        </authorList>
    </citation>
    <scope>NUCLEOTIDE SEQUENCE [LARGE SCALE GENOMIC DNA]</scope>
    <source>
        <strain evidence="17">TB1705</strain>
        <tissue evidence="17">Leaf</tissue>
    </source>
</reference>
<dbReference type="FunFam" id="3.10.450.60:FF:000002">
    <property type="entry name" value="Lipoxygenase"/>
    <property type="match status" value="1"/>
</dbReference>
<sequence length="884" mass="100156">MCLRLRDKFVKLLKWKKLNSSNELMGGVVDVKEKKLNEKINGVVVLMKKNVLDFNDFHASLRDGVHELLGKGVSFQLISAVNADPENAMRGRLGQAVFLEKWTMTGTSVAIGESIFKLTFEWDADVGVPGAFTVKNLHNSEFYLKSLTLEDVPGTGKIHFVCNSWIYPAHRYKYNRIFFANQSYLPCYTPEPLRKYRKEELVNLRGNGRGELKEWDRVYDYAYYNDLGDPDKGPHSARPVLGGSAKYPYPRRGKTGRLPTKKDPETESRLPLLSLNIYVPRDERFGHLKMSDFLAYALKSLVQVLVPELKAICDKTPNEFDTFQDVLNLYEGGLQLPSGPLNKIKDIIPFEMLKELVRSDGEKLLKFPMPQVIKENKFDWRTDEEFGREMLAGVNPVAISLLQEFPPSSKLDPKVYGNQRSSITKEHLEKNLNGLTVTEALRKNKIFILDHHDTLMPYLNRINTTKTKTYASRTLLLLKSDGTLTPLAIELSLPHPKGETLGAVNKVFTPAGKGVEGSVWQLAKAYAAVNDSGIHQLISHWLNTHAVIEPFVIATNRQLSVLHPIHKLLHPHFRDTMNINALARQILINAGGVLENTVFPAKFSMELSSVVYKEWVFTEQALPVDLIKRGLAVADSSQPHGLRLLIEDYPYAVDGLEIWSAIHAWVHEYCSFYYPKDNLIQGDGELQSWWAELRDVGHGDKKDEPWWPKMQTLSELTETCTIIIWVASALHAAVNFGQYPYAGYLPNRPTISRRFMPERGTPEYAELESNSEGAFLKTITSQFQTLLGISLIEILSRHSTDEVYLGQRDTPDWTLDVVPLAAFKRFGEKLVNIENRIVEMNNNKLWKNRVGPVKVPYTLLYPNTSDHTRVGGLTGRGIPNSVSI</sequence>
<gene>
    <name evidence="17" type="ORF">GIB67_029053</name>
</gene>
<evidence type="ECO:0000256" key="8">
    <source>
        <dbReference type="ARBA" id="ARBA00023002"/>
    </source>
</evidence>
<comment type="cofactor">
    <cofactor evidence="1 13">
        <name>Fe cation</name>
        <dbReference type="ChEBI" id="CHEBI:24875"/>
    </cofactor>
</comment>
<keyword evidence="5 14" id="KW-0925">Oxylipin biosynthesis</keyword>